<name>A0A6P1V7U9_9ENTR</name>
<gene>
    <name evidence="4" type="ORF">GW952_31805</name>
</gene>
<dbReference type="Proteomes" id="UP000464389">
    <property type="component" value="Plasmid unnamed3"/>
</dbReference>
<dbReference type="InterPro" id="IPR002397">
    <property type="entry name" value="Cyt_P450_B"/>
</dbReference>
<keyword evidence="3" id="KW-0479">Metal-binding</keyword>
<dbReference type="GO" id="GO:0005506">
    <property type="term" value="F:iron ion binding"/>
    <property type="evidence" value="ECO:0007669"/>
    <property type="project" value="InterPro"/>
</dbReference>
<dbReference type="GO" id="GO:0004497">
    <property type="term" value="F:monooxygenase activity"/>
    <property type="evidence" value="ECO:0007669"/>
    <property type="project" value="UniProtKB-KW"/>
</dbReference>
<dbReference type="PROSITE" id="PS00086">
    <property type="entry name" value="CYTOCHROME_P450"/>
    <property type="match status" value="1"/>
</dbReference>
<keyword evidence="3" id="KW-0408">Iron</keyword>
<proteinExistence type="inferred from homology"/>
<dbReference type="SUPFAM" id="SSF48264">
    <property type="entry name" value="Cytochrome P450"/>
    <property type="match status" value="1"/>
</dbReference>
<evidence type="ECO:0000256" key="2">
    <source>
        <dbReference type="ARBA" id="ARBA00010617"/>
    </source>
</evidence>
<comment type="cofactor">
    <cofactor evidence="1">
        <name>heme</name>
        <dbReference type="ChEBI" id="CHEBI:30413"/>
    </cofactor>
</comment>
<dbReference type="PANTHER" id="PTHR46696">
    <property type="entry name" value="P450, PUTATIVE (EUROFUNG)-RELATED"/>
    <property type="match status" value="1"/>
</dbReference>
<dbReference type="RefSeq" id="WP_162122938.1">
    <property type="nucleotide sequence ID" value="NZ_CP048111.1"/>
</dbReference>
<keyword evidence="3" id="KW-0503">Monooxygenase</keyword>
<dbReference type="GO" id="GO:0016705">
    <property type="term" value="F:oxidoreductase activity, acting on paired donors, with incorporation or reduction of molecular oxygen"/>
    <property type="evidence" value="ECO:0007669"/>
    <property type="project" value="InterPro"/>
</dbReference>
<organism evidence="4 5">
    <name type="scientific">Klebsiella michiganensis</name>
    <dbReference type="NCBI Taxonomy" id="1134687"/>
    <lineage>
        <taxon>Bacteria</taxon>
        <taxon>Pseudomonadati</taxon>
        <taxon>Pseudomonadota</taxon>
        <taxon>Gammaproteobacteria</taxon>
        <taxon>Enterobacterales</taxon>
        <taxon>Enterobacteriaceae</taxon>
        <taxon>Klebsiella/Raoultella group</taxon>
        <taxon>Klebsiella</taxon>
    </lineage>
</organism>
<dbReference type="PANTHER" id="PTHR46696:SF1">
    <property type="entry name" value="CYTOCHROME P450 YJIB-RELATED"/>
    <property type="match status" value="1"/>
</dbReference>
<dbReference type="PRINTS" id="PR00359">
    <property type="entry name" value="BP450"/>
</dbReference>
<dbReference type="InterPro" id="IPR036396">
    <property type="entry name" value="Cyt_P450_sf"/>
</dbReference>
<reference evidence="4 5" key="1">
    <citation type="submission" date="2020-01" db="EMBL/GenBank/DDBJ databases">
        <title>Bactrocera dorsalis gut bacteria genome.</title>
        <authorList>
            <person name="Zhang H."/>
            <person name="Cai Z."/>
        </authorList>
    </citation>
    <scope>NUCLEOTIDE SEQUENCE [LARGE SCALE GENOMIC DNA]</scope>
    <source>
        <strain evidence="4 5">BD177</strain>
        <plasmid evidence="4 5">unnamed3</plasmid>
    </source>
</reference>
<keyword evidence="3" id="KW-0560">Oxidoreductase</keyword>
<geneLocation type="plasmid" evidence="4">
    <name>unnamed3</name>
</geneLocation>
<dbReference type="AlphaFoldDB" id="A0A6P1V7U9"/>
<keyword evidence="3" id="KW-0349">Heme</keyword>
<keyword evidence="4" id="KW-0614">Plasmid</keyword>
<dbReference type="Pfam" id="PF00067">
    <property type="entry name" value="p450"/>
    <property type="match status" value="1"/>
</dbReference>
<dbReference type="InterPro" id="IPR001128">
    <property type="entry name" value="Cyt_P450"/>
</dbReference>
<protein>
    <submittedName>
        <fullName evidence="4">Cytochrome P450</fullName>
    </submittedName>
</protein>
<dbReference type="EMBL" id="CP048111">
    <property type="protein sequence ID" value="QHS50192.1"/>
    <property type="molecule type" value="Genomic_DNA"/>
</dbReference>
<sequence length="184" mass="20914">MSIDDISPLLINIVIDGYDPFLSAVNAYLLNKSKNTISGENNQMSSNQIFDEVIRLETPFQYCARIATEDLKLGNYKISKGERVMAFIASANRDPNCFYMPEKIMLRSQKIKNFSFGAGRHICPGGNLARKCTARLIELFGEFEGKIKIVYVEDRWTDSFGFRFLEKLRVEIVTVGDIAQLKSH</sequence>
<evidence type="ECO:0000313" key="5">
    <source>
        <dbReference type="Proteomes" id="UP000464389"/>
    </source>
</evidence>
<evidence type="ECO:0000256" key="1">
    <source>
        <dbReference type="ARBA" id="ARBA00001971"/>
    </source>
</evidence>
<dbReference type="InterPro" id="IPR017972">
    <property type="entry name" value="Cyt_P450_CS"/>
</dbReference>
<accession>A0A6P1V7U9</accession>
<evidence type="ECO:0000256" key="3">
    <source>
        <dbReference type="RuleBase" id="RU000461"/>
    </source>
</evidence>
<dbReference type="GO" id="GO:0020037">
    <property type="term" value="F:heme binding"/>
    <property type="evidence" value="ECO:0007669"/>
    <property type="project" value="InterPro"/>
</dbReference>
<evidence type="ECO:0000313" key="4">
    <source>
        <dbReference type="EMBL" id="QHS50192.1"/>
    </source>
</evidence>
<dbReference type="Gene3D" id="1.10.630.10">
    <property type="entry name" value="Cytochrome P450"/>
    <property type="match status" value="1"/>
</dbReference>
<comment type="similarity">
    <text evidence="2 3">Belongs to the cytochrome P450 family.</text>
</comment>